<keyword evidence="5 8" id="KW-0812">Transmembrane</keyword>
<keyword evidence="8" id="KW-1278">Translocase</keyword>
<evidence type="ECO:0000313" key="10">
    <source>
        <dbReference type="Proteomes" id="UP001319827"/>
    </source>
</evidence>
<proteinExistence type="inferred from homology"/>
<comment type="catalytic activity">
    <reaction evidence="8">
        <text>a quinone + NADH + 5 H(+)(in) = a quinol + NAD(+) + 4 H(+)(out)</text>
        <dbReference type="Rhea" id="RHEA:57888"/>
        <dbReference type="ChEBI" id="CHEBI:15378"/>
        <dbReference type="ChEBI" id="CHEBI:24646"/>
        <dbReference type="ChEBI" id="CHEBI:57540"/>
        <dbReference type="ChEBI" id="CHEBI:57945"/>
        <dbReference type="ChEBI" id="CHEBI:132124"/>
    </reaction>
</comment>
<evidence type="ECO:0000256" key="8">
    <source>
        <dbReference type="HAMAP-Rule" id="MF_01456"/>
    </source>
</evidence>
<feature type="transmembrane region" description="Helical" evidence="8">
    <location>
        <begin position="63"/>
        <end position="84"/>
    </location>
</feature>
<keyword evidence="6 8" id="KW-1133">Transmembrane helix</keyword>
<evidence type="ECO:0000256" key="6">
    <source>
        <dbReference type="ARBA" id="ARBA00022989"/>
    </source>
</evidence>
<dbReference type="HAMAP" id="MF_01456">
    <property type="entry name" value="NDH1_NuoK"/>
    <property type="match status" value="1"/>
</dbReference>
<dbReference type="InterPro" id="IPR001133">
    <property type="entry name" value="NADH_UbQ_OxRdtase_chain4L/K"/>
</dbReference>
<name>A0ABM8HYS2_9BACT</name>
<comment type="subcellular location">
    <subcellularLocation>
        <location evidence="8">Cell membrane</location>
        <topology evidence="8">Multi-pass membrane protein</topology>
    </subcellularLocation>
    <subcellularLocation>
        <location evidence="1">Membrane</location>
        <topology evidence="1">Multi-pass membrane protein</topology>
    </subcellularLocation>
</comment>
<keyword evidence="8" id="KW-0520">NAD</keyword>
<feature type="transmembrane region" description="Helical" evidence="8">
    <location>
        <begin position="29"/>
        <end position="51"/>
    </location>
</feature>
<comment type="similarity">
    <text evidence="2 8">Belongs to the complex I subunit 4L family.</text>
</comment>
<sequence length="100" mass="10781">MDRYQFLVALAALLFSLGLLGVVIRRNLLVVMMCLEIMLNAVVLSFVTFAVRGQSLPGVAMTFFIYVAASCEIALAMAIVVLLVKRHGSLDLGAHQGLKG</sequence>
<dbReference type="RefSeq" id="WP_221249094.1">
    <property type="nucleotide sequence ID" value="NZ_AP024355.1"/>
</dbReference>
<dbReference type="PANTHER" id="PTHR11434:SF16">
    <property type="entry name" value="NADH-UBIQUINONE OXIDOREDUCTASE CHAIN 4L"/>
    <property type="match status" value="1"/>
</dbReference>
<accession>A0ABM8HYS2</accession>
<evidence type="ECO:0000256" key="3">
    <source>
        <dbReference type="ARBA" id="ARBA00022448"/>
    </source>
</evidence>
<dbReference type="Pfam" id="PF00420">
    <property type="entry name" value="Oxidored_q2"/>
    <property type="match status" value="1"/>
</dbReference>
<keyword evidence="8" id="KW-1003">Cell membrane</keyword>
<feature type="transmembrane region" description="Helical" evidence="8">
    <location>
        <begin position="6"/>
        <end position="24"/>
    </location>
</feature>
<dbReference type="InterPro" id="IPR039428">
    <property type="entry name" value="NUOK/Mnh_C1-like"/>
</dbReference>
<protein>
    <recommendedName>
        <fullName evidence="8">NADH-quinone oxidoreductase subunit K</fullName>
        <ecNumber evidence="8">7.1.1.-</ecNumber>
    </recommendedName>
    <alternativeName>
        <fullName evidence="8">NADH dehydrogenase I subunit K</fullName>
    </alternativeName>
    <alternativeName>
        <fullName evidence="8">NDH-1 subunit K</fullName>
    </alternativeName>
</protein>
<gene>
    <name evidence="8 9" type="primary">nuoK</name>
    <name evidence="9" type="ORF">DESUT3_27550</name>
</gene>
<dbReference type="NCBIfam" id="NF004320">
    <property type="entry name" value="PRK05715.1-2"/>
    <property type="match status" value="1"/>
</dbReference>
<keyword evidence="3 8" id="KW-0813">Transport</keyword>
<evidence type="ECO:0000256" key="2">
    <source>
        <dbReference type="ARBA" id="ARBA00010519"/>
    </source>
</evidence>
<comment type="function">
    <text evidence="8">NDH-1 shuttles electrons from NADH, via FMN and iron-sulfur (Fe-S) centers, to quinones in the respiratory chain. The immediate electron acceptor for the enzyme in this species is believed to be ubiquinone. Couples the redox reaction to proton translocation (for every two electrons transferred, four hydrogen ions are translocated across the cytoplasmic membrane), and thus conserves the redox energy in a proton gradient.</text>
</comment>
<evidence type="ECO:0000256" key="7">
    <source>
        <dbReference type="ARBA" id="ARBA00023136"/>
    </source>
</evidence>
<organism evidence="9 10">
    <name type="scientific">Desulfuromonas versatilis</name>
    <dbReference type="NCBI Taxonomy" id="2802975"/>
    <lineage>
        <taxon>Bacteria</taxon>
        <taxon>Pseudomonadati</taxon>
        <taxon>Thermodesulfobacteriota</taxon>
        <taxon>Desulfuromonadia</taxon>
        <taxon>Desulfuromonadales</taxon>
        <taxon>Desulfuromonadaceae</taxon>
        <taxon>Desulfuromonas</taxon>
    </lineage>
</organism>
<comment type="subunit">
    <text evidence="8">NDH-1 is composed of 14 different subunits. Subunits NuoA, H, J, K, L, M, N constitute the membrane sector of the complex.</text>
</comment>
<keyword evidence="4" id="KW-0997">Cell inner membrane</keyword>
<keyword evidence="10" id="KW-1185">Reference proteome</keyword>
<evidence type="ECO:0000256" key="1">
    <source>
        <dbReference type="ARBA" id="ARBA00004141"/>
    </source>
</evidence>
<dbReference type="EC" id="7.1.1.-" evidence="8"/>
<dbReference type="Gene3D" id="1.10.287.3510">
    <property type="match status" value="1"/>
</dbReference>
<keyword evidence="8" id="KW-0874">Quinone</keyword>
<evidence type="ECO:0000313" key="9">
    <source>
        <dbReference type="EMBL" id="BCR05686.1"/>
    </source>
</evidence>
<keyword evidence="7 8" id="KW-0472">Membrane</keyword>
<dbReference type="PANTHER" id="PTHR11434">
    <property type="entry name" value="NADH-UBIQUINONE OXIDOREDUCTASE SUBUNIT ND4L"/>
    <property type="match status" value="1"/>
</dbReference>
<keyword evidence="8" id="KW-0830">Ubiquinone</keyword>
<dbReference type="EMBL" id="AP024355">
    <property type="protein sequence ID" value="BCR05686.1"/>
    <property type="molecule type" value="Genomic_DNA"/>
</dbReference>
<evidence type="ECO:0000256" key="5">
    <source>
        <dbReference type="ARBA" id="ARBA00022692"/>
    </source>
</evidence>
<dbReference type="Proteomes" id="UP001319827">
    <property type="component" value="Chromosome"/>
</dbReference>
<reference evidence="9 10" key="2">
    <citation type="journal article" date="2021" name="Int. J. Syst. Evol. Microbiol.">
        <title>Isolation and Polyphasic Characterization of Desulfuromonas versatilis sp. Nov., an Electrogenic Bacteria Capable of Versatile Metabolism Isolated from a Graphene Oxide-Reducing Enrichment Culture.</title>
        <authorList>
            <person name="Xie L."/>
            <person name="Yoshida N."/>
            <person name="Ishii S."/>
            <person name="Meng L."/>
        </authorList>
    </citation>
    <scope>NUCLEOTIDE SEQUENCE [LARGE SCALE GENOMIC DNA]</scope>
    <source>
        <strain evidence="9 10">NIT-T3</strain>
    </source>
</reference>
<evidence type="ECO:0000256" key="4">
    <source>
        <dbReference type="ARBA" id="ARBA00022519"/>
    </source>
</evidence>
<reference evidence="9 10" key="1">
    <citation type="journal article" date="2016" name="C (Basel)">
        <title>Selective Growth of and Electricity Production by Marine Exoelectrogenic Bacteria in Self-Aggregated Hydrogel of Microbially Reduced Graphene Oxide.</title>
        <authorList>
            <person name="Yoshida N."/>
            <person name="Goto Y."/>
            <person name="Miyata Y."/>
        </authorList>
    </citation>
    <scope>NUCLEOTIDE SEQUENCE [LARGE SCALE GENOMIC DNA]</scope>
    <source>
        <strain evidence="9 10">NIT-T3</strain>
    </source>
</reference>